<reference evidence="1 2" key="1">
    <citation type="submission" date="2019-12" db="EMBL/GenBank/DDBJ databases">
        <authorList>
            <person name="Feng G."/>
            <person name="Zhu H."/>
        </authorList>
    </citation>
    <scope>NUCLEOTIDE SEQUENCE [LARGE SCALE GENOMIC DNA]</scope>
    <source>
        <strain evidence="1 2">FGD1</strain>
    </source>
</reference>
<evidence type="ECO:0000313" key="1">
    <source>
        <dbReference type="EMBL" id="MYL98404.1"/>
    </source>
</evidence>
<dbReference type="RefSeq" id="WP_160986037.1">
    <property type="nucleotide sequence ID" value="NZ_WVTD01000007.1"/>
</dbReference>
<evidence type="ECO:0000313" key="2">
    <source>
        <dbReference type="Proteomes" id="UP000465810"/>
    </source>
</evidence>
<sequence length="189" mass="19696">MAITFPSLPFGSKTDITLNSSAVDHKPFLSGPIQRIARLGDKWSVAVDCRKMFARQAGPVIAALIGGLSDLVIMAVPQPGIDTSKWSAGTIAAAATGGRQITISGGGAAKVVGQLFSIEKASIHYLHQITAVTGNNLTIQPALKTPVAVGDTVDFKTPKIMGFVSGNSQSWSVGIAENLGLSFQIDEAY</sequence>
<comment type="caution">
    <text evidence="1">The sequence shown here is derived from an EMBL/GenBank/DDBJ whole genome shotgun (WGS) entry which is preliminary data.</text>
</comment>
<dbReference type="AlphaFoldDB" id="A0A7X4GHM0"/>
<organism evidence="1 2">
    <name type="scientific">Novosphingobium silvae</name>
    <dbReference type="NCBI Taxonomy" id="2692619"/>
    <lineage>
        <taxon>Bacteria</taxon>
        <taxon>Pseudomonadati</taxon>
        <taxon>Pseudomonadota</taxon>
        <taxon>Alphaproteobacteria</taxon>
        <taxon>Sphingomonadales</taxon>
        <taxon>Sphingomonadaceae</taxon>
        <taxon>Novosphingobium</taxon>
    </lineage>
</organism>
<accession>A0A7X4GHM0</accession>
<gene>
    <name evidence="1" type="ORF">GR702_11580</name>
</gene>
<dbReference type="EMBL" id="WVTD01000007">
    <property type="protein sequence ID" value="MYL98404.1"/>
    <property type="molecule type" value="Genomic_DNA"/>
</dbReference>
<protein>
    <submittedName>
        <fullName evidence="1">Uncharacterized protein</fullName>
    </submittedName>
</protein>
<dbReference type="Proteomes" id="UP000465810">
    <property type="component" value="Unassembled WGS sequence"/>
</dbReference>
<proteinExistence type="predicted"/>
<keyword evidence="2" id="KW-1185">Reference proteome</keyword>
<name>A0A7X4GHM0_9SPHN</name>